<dbReference type="Proteomes" id="UP001476798">
    <property type="component" value="Unassembled WGS sequence"/>
</dbReference>
<keyword evidence="1" id="KW-0812">Transmembrane</keyword>
<name>A0ABV0PUQ2_9TELE</name>
<evidence type="ECO:0008006" key="4">
    <source>
        <dbReference type="Google" id="ProtNLM"/>
    </source>
</evidence>
<keyword evidence="3" id="KW-1185">Reference proteome</keyword>
<reference evidence="2 3" key="1">
    <citation type="submission" date="2021-06" db="EMBL/GenBank/DDBJ databases">
        <authorList>
            <person name="Palmer J.M."/>
        </authorList>
    </citation>
    <scope>NUCLEOTIDE SEQUENCE [LARGE SCALE GENOMIC DNA]</scope>
    <source>
        <strain evidence="2 3">GA_2019</strain>
        <tissue evidence="2">Muscle</tissue>
    </source>
</reference>
<evidence type="ECO:0000313" key="3">
    <source>
        <dbReference type="Proteomes" id="UP001476798"/>
    </source>
</evidence>
<protein>
    <recommendedName>
        <fullName evidence="4">NADH dehydrogenase subunit 1</fullName>
    </recommendedName>
</protein>
<evidence type="ECO:0000313" key="2">
    <source>
        <dbReference type="EMBL" id="MEQ2187230.1"/>
    </source>
</evidence>
<gene>
    <name evidence="2" type="ORF">GOODEAATRI_002507</name>
</gene>
<feature type="transmembrane region" description="Helical" evidence="1">
    <location>
        <begin position="60"/>
        <end position="84"/>
    </location>
</feature>
<keyword evidence="1" id="KW-0472">Membrane</keyword>
<comment type="caution">
    <text evidence="2">The sequence shown here is derived from an EMBL/GenBank/DDBJ whole genome shotgun (WGS) entry which is preliminary data.</text>
</comment>
<evidence type="ECO:0000256" key="1">
    <source>
        <dbReference type="SAM" id="Phobius"/>
    </source>
</evidence>
<sequence length="105" mass="12060">MILCGVPGNINWRFASKTFCNDSVYASFWYLCDPYLVLLLYLLSLFISRNCSPFVFSLNIFLPFISFFSSSVLINYVYFFFLFVRFSPSSLLPAPSLVLGTQIDC</sequence>
<organism evidence="2 3">
    <name type="scientific">Goodea atripinnis</name>
    <dbReference type="NCBI Taxonomy" id="208336"/>
    <lineage>
        <taxon>Eukaryota</taxon>
        <taxon>Metazoa</taxon>
        <taxon>Chordata</taxon>
        <taxon>Craniata</taxon>
        <taxon>Vertebrata</taxon>
        <taxon>Euteleostomi</taxon>
        <taxon>Actinopterygii</taxon>
        <taxon>Neopterygii</taxon>
        <taxon>Teleostei</taxon>
        <taxon>Neoteleostei</taxon>
        <taxon>Acanthomorphata</taxon>
        <taxon>Ovalentaria</taxon>
        <taxon>Atherinomorphae</taxon>
        <taxon>Cyprinodontiformes</taxon>
        <taxon>Goodeidae</taxon>
        <taxon>Goodea</taxon>
    </lineage>
</organism>
<keyword evidence="1" id="KW-1133">Transmembrane helix</keyword>
<accession>A0ABV0PUQ2</accession>
<proteinExistence type="predicted"/>
<feature type="transmembrane region" description="Helical" evidence="1">
    <location>
        <begin position="28"/>
        <end position="48"/>
    </location>
</feature>
<dbReference type="EMBL" id="JAHRIO010090050">
    <property type="protein sequence ID" value="MEQ2187230.1"/>
    <property type="molecule type" value="Genomic_DNA"/>
</dbReference>